<name>A0ABQ7FJX1_9ACTN</name>
<keyword evidence="2 4" id="KW-0547">Nucleotide-binding</keyword>
<organism evidence="6 7">
    <name type="scientific">Streptomyces lycii</name>
    <dbReference type="NCBI Taxonomy" id="2654337"/>
    <lineage>
        <taxon>Bacteria</taxon>
        <taxon>Bacillati</taxon>
        <taxon>Actinomycetota</taxon>
        <taxon>Actinomycetes</taxon>
        <taxon>Kitasatosporales</taxon>
        <taxon>Streptomycetaceae</taxon>
        <taxon>Streptomyces</taxon>
    </lineage>
</organism>
<keyword evidence="1" id="KW-0436">Ligase</keyword>
<evidence type="ECO:0000313" key="7">
    <source>
        <dbReference type="Proteomes" id="UP000621266"/>
    </source>
</evidence>
<gene>
    <name evidence="6" type="ORF">GCU69_19290</name>
</gene>
<accession>A0ABQ7FJX1</accession>
<feature type="domain" description="ATP-grasp" evidence="5">
    <location>
        <begin position="105"/>
        <end position="320"/>
    </location>
</feature>
<evidence type="ECO:0000259" key="5">
    <source>
        <dbReference type="PROSITE" id="PS50975"/>
    </source>
</evidence>
<evidence type="ECO:0000313" key="6">
    <source>
        <dbReference type="EMBL" id="KAF4407527.1"/>
    </source>
</evidence>
<protein>
    <submittedName>
        <fullName evidence="6">ATP-grasp domain-containing protein</fullName>
    </submittedName>
</protein>
<dbReference type="Gene3D" id="3.30.470.20">
    <property type="entry name" value="ATP-grasp fold, B domain"/>
    <property type="match status" value="1"/>
</dbReference>
<dbReference type="InterPro" id="IPR011761">
    <property type="entry name" value="ATP-grasp"/>
</dbReference>
<keyword evidence="7" id="KW-1185">Reference proteome</keyword>
<dbReference type="InterPro" id="IPR052032">
    <property type="entry name" value="ATP-dep_AA_Ligase"/>
</dbReference>
<dbReference type="Proteomes" id="UP000621266">
    <property type="component" value="Unassembled WGS sequence"/>
</dbReference>
<proteinExistence type="predicted"/>
<dbReference type="Pfam" id="PF13535">
    <property type="entry name" value="ATP-grasp_4"/>
    <property type="match status" value="1"/>
</dbReference>
<sequence>MGRANIFVIGMDEENLDTLRRVPHAEQYNLHPLLTIEELQYGEIRVADLLEKAKAQLDAFDGTIDAVVGYWDFPVSTLVPILSERYGLRSTSLESILKCEHKYWSRLVQREVIDEHPRFALVDLDGEPEPPAGLNFPMWLKPVKSFSSELAFGVADEEEFRAAVGEIREGISRVGKPFEYILDRVDLPPEITAAGGAACLAEETLTGEQYAVEGYVYDGEVVVYGTLDSIDYENSASFLRHQYPSRLPERVVRRLEDVSQRVMRHIGTNWATFSIEFFYDKETDEVNLLEINPRHSQSHAELFESVDGVPNHHCMFSLALGRDPALPRGKGPYRTAAKWYYRRFEDGVARRVPTPEEVARLESEIPGVKIEIVPEEGQRLSGMPGQDSYSFELAHIFIGADSETELCEKYERCTDALHFEFDASEGAAR</sequence>
<reference evidence="6 7" key="1">
    <citation type="submission" date="2019-10" db="EMBL/GenBank/DDBJ databases">
        <title>Streptomyces tenebrisbrunneis sp.nov., an endogenous actinomycete isolated from of Lycium ruthenicum.</title>
        <authorList>
            <person name="Ma L."/>
        </authorList>
    </citation>
    <scope>NUCLEOTIDE SEQUENCE [LARGE SCALE GENOMIC DNA]</scope>
    <source>
        <strain evidence="6 7">TRM 66187</strain>
    </source>
</reference>
<evidence type="ECO:0000256" key="4">
    <source>
        <dbReference type="PROSITE-ProRule" id="PRU00409"/>
    </source>
</evidence>
<dbReference type="RefSeq" id="WP_098750097.1">
    <property type="nucleotide sequence ID" value="NZ_WHPN01000312.1"/>
</dbReference>
<comment type="caution">
    <text evidence="6">The sequence shown here is derived from an EMBL/GenBank/DDBJ whole genome shotgun (WGS) entry which is preliminary data.</text>
</comment>
<dbReference type="PROSITE" id="PS50975">
    <property type="entry name" value="ATP_GRASP"/>
    <property type="match status" value="1"/>
</dbReference>
<evidence type="ECO:0000256" key="3">
    <source>
        <dbReference type="ARBA" id="ARBA00022840"/>
    </source>
</evidence>
<dbReference type="PANTHER" id="PTHR43585:SF2">
    <property type="entry name" value="ATP-GRASP ENZYME FSQD"/>
    <property type="match status" value="1"/>
</dbReference>
<evidence type="ECO:0000256" key="1">
    <source>
        <dbReference type="ARBA" id="ARBA00022598"/>
    </source>
</evidence>
<dbReference type="PANTHER" id="PTHR43585">
    <property type="entry name" value="FUMIPYRROLE BIOSYNTHESIS PROTEIN C"/>
    <property type="match status" value="1"/>
</dbReference>
<evidence type="ECO:0000256" key="2">
    <source>
        <dbReference type="ARBA" id="ARBA00022741"/>
    </source>
</evidence>
<keyword evidence="3 4" id="KW-0067">ATP-binding</keyword>
<dbReference type="EMBL" id="WHPN01000312">
    <property type="protein sequence ID" value="KAF4407527.1"/>
    <property type="molecule type" value="Genomic_DNA"/>
</dbReference>
<dbReference type="SUPFAM" id="SSF56059">
    <property type="entry name" value="Glutathione synthetase ATP-binding domain-like"/>
    <property type="match status" value="1"/>
</dbReference>